<comment type="caution">
    <text evidence="1">The sequence shown here is derived from an EMBL/GenBank/DDBJ whole genome shotgun (WGS) entry which is preliminary data.</text>
</comment>
<dbReference type="STRING" id="314283.MED297_14170"/>
<dbReference type="InterPro" id="IPR029068">
    <property type="entry name" value="Glyas_Bleomycin-R_OHBP_Dase"/>
</dbReference>
<dbReference type="HOGENOM" id="CLU_127592_0_2_6"/>
<organism evidence="1 2">
    <name type="scientific">Reinekea blandensis MED297</name>
    <dbReference type="NCBI Taxonomy" id="314283"/>
    <lineage>
        <taxon>Bacteria</taxon>
        <taxon>Pseudomonadati</taxon>
        <taxon>Pseudomonadota</taxon>
        <taxon>Gammaproteobacteria</taxon>
        <taxon>Oceanospirillales</taxon>
        <taxon>Saccharospirillaceae</taxon>
        <taxon>Reinekea</taxon>
    </lineage>
</organism>
<dbReference type="OrthoDB" id="8776491at2"/>
<gene>
    <name evidence="1" type="ORF">MED297_14170</name>
</gene>
<dbReference type="RefSeq" id="WP_008042797.1">
    <property type="nucleotide sequence ID" value="NZ_CH724149.1"/>
</dbReference>
<evidence type="ECO:0000313" key="1">
    <source>
        <dbReference type="EMBL" id="EAR08668.1"/>
    </source>
</evidence>
<keyword evidence="2" id="KW-1185">Reference proteome</keyword>
<dbReference type="Gene3D" id="3.10.180.10">
    <property type="entry name" value="2,3-Dihydroxybiphenyl 1,2-Dioxygenase, domain 1"/>
    <property type="match status" value="1"/>
</dbReference>
<name>A4BGM0_9GAMM</name>
<dbReference type="SUPFAM" id="SSF54593">
    <property type="entry name" value="Glyoxalase/Bleomycin resistance protein/Dihydroxybiphenyl dioxygenase"/>
    <property type="match status" value="1"/>
</dbReference>
<reference evidence="1 2" key="1">
    <citation type="submission" date="2006-02" db="EMBL/GenBank/DDBJ databases">
        <authorList>
            <person name="Pinhassi J."/>
            <person name="Pedros-Alio C."/>
            <person name="Ferriera S."/>
            <person name="Johnson J."/>
            <person name="Kravitz S."/>
            <person name="Halpern A."/>
            <person name="Remington K."/>
            <person name="Beeson K."/>
            <person name="Tran B."/>
            <person name="Rogers Y.-H."/>
            <person name="Friedman R."/>
            <person name="Venter J.C."/>
        </authorList>
    </citation>
    <scope>NUCLEOTIDE SEQUENCE [LARGE SCALE GENOMIC DNA]</scope>
    <source>
        <strain evidence="1 2">MED297</strain>
    </source>
</reference>
<evidence type="ECO:0000313" key="2">
    <source>
        <dbReference type="Proteomes" id="UP000005953"/>
    </source>
</evidence>
<protein>
    <submittedName>
        <fullName evidence="1">Putative glyoxalase</fullName>
    </submittedName>
</protein>
<sequence length="121" mass="13346">MTYTPVNTLLWLDLPVLNLERALAFYSAVLDSSPLHRDLTAGNATFQLSPQGSGLTLIRADSVEPSQVTPYLNCHGRLDQALAQVRLHQGKILKERHSMEPFGERAVILDSEGNRLALHSA</sequence>
<dbReference type="EMBL" id="AAOE01000017">
    <property type="protein sequence ID" value="EAR08668.1"/>
    <property type="molecule type" value="Genomic_DNA"/>
</dbReference>
<proteinExistence type="predicted"/>
<dbReference type="AlphaFoldDB" id="A4BGM0"/>
<dbReference type="Proteomes" id="UP000005953">
    <property type="component" value="Unassembled WGS sequence"/>
</dbReference>
<accession>A4BGM0</accession>